<keyword evidence="3 5" id="KW-1133">Transmembrane helix</keyword>
<dbReference type="GO" id="GO:0005886">
    <property type="term" value="C:plasma membrane"/>
    <property type="evidence" value="ECO:0007669"/>
    <property type="project" value="TreeGrafter"/>
</dbReference>
<evidence type="ECO:0000256" key="3">
    <source>
        <dbReference type="ARBA" id="ARBA00022989"/>
    </source>
</evidence>
<comment type="subcellular location">
    <subcellularLocation>
        <location evidence="1">Membrane</location>
        <topology evidence="1">Multi-pass membrane protein</topology>
    </subcellularLocation>
</comment>
<dbReference type="SUPFAM" id="SSF103473">
    <property type="entry name" value="MFS general substrate transporter"/>
    <property type="match status" value="1"/>
</dbReference>
<evidence type="ECO:0000256" key="2">
    <source>
        <dbReference type="ARBA" id="ARBA00022692"/>
    </source>
</evidence>
<feature type="transmembrane region" description="Helical" evidence="5">
    <location>
        <begin position="475"/>
        <end position="494"/>
    </location>
</feature>
<dbReference type="Gene3D" id="1.20.1250.20">
    <property type="entry name" value="MFS general substrate transporter like domains"/>
    <property type="match status" value="1"/>
</dbReference>
<feature type="transmembrane region" description="Helical" evidence="5">
    <location>
        <begin position="169"/>
        <end position="188"/>
    </location>
</feature>
<feature type="transmembrane region" description="Helical" evidence="5">
    <location>
        <begin position="514"/>
        <end position="532"/>
    </location>
</feature>
<feature type="transmembrane region" description="Helical" evidence="5">
    <location>
        <begin position="60"/>
        <end position="79"/>
    </location>
</feature>
<accession>A0A409WEJ2</accession>
<dbReference type="Proteomes" id="UP000284706">
    <property type="component" value="Unassembled WGS sequence"/>
</dbReference>
<reference evidence="7 8" key="1">
    <citation type="journal article" date="2018" name="Evol. Lett.">
        <title>Horizontal gene cluster transfer increased hallucinogenic mushroom diversity.</title>
        <authorList>
            <person name="Reynolds H.T."/>
            <person name="Vijayakumar V."/>
            <person name="Gluck-Thaler E."/>
            <person name="Korotkin H.B."/>
            <person name="Matheny P.B."/>
            <person name="Slot J.C."/>
        </authorList>
    </citation>
    <scope>NUCLEOTIDE SEQUENCE [LARGE SCALE GENOMIC DNA]</scope>
    <source>
        <strain evidence="7 8">SRW20</strain>
    </source>
</reference>
<organism evidence="7 8">
    <name type="scientific">Gymnopilus dilepis</name>
    <dbReference type="NCBI Taxonomy" id="231916"/>
    <lineage>
        <taxon>Eukaryota</taxon>
        <taxon>Fungi</taxon>
        <taxon>Dikarya</taxon>
        <taxon>Basidiomycota</taxon>
        <taxon>Agaricomycotina</taxon>
        <taxon>Agaricomycetes</taxon>
        <taxon>Agaricomycetidae</taxon>
        <taxon>Agaricales</taxon>
        <taxon>Agaricineae</taxon>
        <taxon>Hymenogastraceae</taxon>
        <taxon>Gymnopilus</taxon>
    </lineage>
</organism>
<evidence type="ECO:0000256" key="1">
    <source>
        <dbReference type="ARBA" id="ARBA00004141"/>
    </source>
</evidence>
<dbReference type="InterPro" id="IPR036259">
    <property type="entry name" value="MFS_trans_sf"/>
</dbReference>
<name>A0A409WEJ2_9AGAR</name>
<feature type="transmembrane region" description="Helical" evidence="5">
    <location>
        <begin position="393"/>
        <end position="414"/>
    </location>
</feature>
<dbReference type="OrthoDB" id="2261376at2759"/>
<dbReference type="InterPro" id="IPR020846">
    <property type="entry name" value="MFS_dom"/>
</dbReference>
<sequence length="590" mass="64768">MEHAKFYCEDVLYSDIILAELTINKRLLAADLGTFRSYASMYSGPYMPPAKMEKTLREKIRGVSLIFACGTALFADGYANGVIGSGTLVSQRWKDNIIDLLFQSTPVRNLKLPIRCFKLNQSPVLTRIYGADALSHHMYSRTLSSLAFFGEIVGMLSFGYMSDKIGRKFGMMAATGIVIVFSALSAASKGAHGSVNGLLSMLSAMRFLVGIGIGAEYPCGSVAASEQSSEPAISSTSRHRWVALATSMNPAFPQSSRIIFTFHQDSMIDFGFVIASFVPLVLFWMSTFSFGNHHLNAVWRLSLALAIVPSTAVFLWRLNMDEPVRYKTDSMKYARIPYMLVLRRYGVRLAAIAFIWFLYDFVAYPKDFQQFGLYSSIIIDRITGGSDDLVVVFGWNVIINLFNMPGTIGGALLLDRFGPKYVMITSLLLQAAIGFIMSGAYERLTGHIAAFAVRPGNCTILLAGKTSPTAVRGQFYGIAAAVGKLGAFVGTWAFPPIVDAFGGPSSTRGNTGPFWIGSGLAIISAIVTLLFIHPLDAEDIVKEDRSFREYLEAHGYDTSGMGLTEDRQVETVDMGDNEKDEYDEVVRNPL</sequence>
<keyword evidence="8" id="KW-1185">Reference proteome</keyword>
<keyword evidence="4 5" id="KW-0472">Membrane</keyword>
<dbReference type="PANTHER" id="PTHR23508:SF10">
    <property type="entry name" value="CARBOXYLIC ACID TRANSPORTER PROTEIN HOMOLOG"/>
    <property type="match status" value="1"/>
</dbReference>
<feature type="transmembrane region" description="Helical" evidence="5">
    <location>
        <begin position="194"/>
        <end position="215"/>
    </location>
</feature>
<dbReference type="GO" id="GO:0046943">
    <property type="term" value="F:carboxylic acid transmembrane transporter activity"/>
    <property type="evidence" value="ECO:0007669"/>
    <property type="project" value="TreeGrafter"/>
</dbReference>
<keyword evidence="2 5" id="KW-0812">Transmembrane</keyword>
<dbReference type="InParanoid" id="A0A409WEJ2"/>
<feature type="transmembrane region" description="Helical" evidence="5">
    <location>
        <begin position="143"/>
        <end position="162"/>
    </location>
</feature>
<gene>
    <name evidence="7" type="ORF">CVT26_007840</name>
</gene>
<proteinExistence type="predicted"/>
<dbReference type="InterPro" id="IPR005828">
    <property type="entry name" value="MFS_sugar_transport-like"/>
</dbReference>
<dbReference type="AlphaFoldDB" id="A0A409WEJ2"/>
<dbReference type="Pfam" id="PF00083">
    <property type="entry name" value="Sugar_tr"/>
    <property type="match status" value="2"/>
</dbReference>
<evidence type="ECO:0000313" key="7">
    <source>
        <dbReference type="EMBL" id="PPQ76968.1"/>
    </source>
</evidence>
<evidence type="ECO:0000256" key="5">
    <source>
        <dbReference type="SAM" id="Phobius"/>
    </source>
</evidence>
<dbReference type="PANTHER" id="PTHR23508">
    <property type="entry name" value="CARBOXYLIC ACID TRANSPORTER PROTEIN HOMOLOG"/>
    <property type="match status" value="1"/>
</dbReference>
<dbReference type="PROSITE" id="PS50850">
    <property type="entry name" value="MFS"/>
    <property type="match status" value="1"/>
</dbReference>
<dbReference type="FunCoup" id="A0A409WEJ2">
    <property type="interactions" value="29"/>
</dbReference>
<dbReference type="EMBL" id="NHYE01005098">
    <property type="protein sequence ID" value="PPQ76968.1"/>
    <property type="molecule type" value="Genomic_DNA"/>
</dbReference>
<protein>
    <recommendedName>
        <fullName evidence="6">Major facilitator superfamily (MFS) profile domain-containing protein</fullName>
    </recommendedName>
</protein>
<feature type="transmembrane region" description="Helical" evidence="5">
    <location>
        <begin position="267"/>
        <end position="285"/>
    </location>
</feature>
<feature type="transmembrane region" description="Helical" evidence="5">
    <location>
        <begin position="297"/>
        <end position="319"/>
    </location>
</feature>
<dbReference type="STRING" id="231916.A0A409WEJ2"/>
<feature type="transmembrane region" description="Helical" evidence="5">
    <location>
        <begin position="340"/>
        <end position="359"/>
    </location>
</feature>
<evidence type="ECO:0000313" key="8">
    <source>
        <dbReference type="Proteomes" id="UP000284706"/>
    </source>
</evidence>
<evidence type="ECO:0000259" key="6">
    <source>
        <dbReference type="PROSITE" id="PS50850"/>
    </source>
</evidence>
<feature type="domain" description="Major facilitator superfamily (MFS) profile" evidence="6">
    <location>
        <begin position="65"/>
        <end position="536"/>
    </location>
</feature>
<comment type="caution">
    <text evidence="7">The sequence shown here is derived from an EMBL/GenBank/DDBJ whole genome shotgun (WGS) entry which is preliminary data.</text>
</comment>
<evidence type="ECO:0000256" key="4">
    <source>
        <dbReference type="ARBA" id="ARBA00023136"/>
    </source>
</evidence>